<keyword evidence="2" id="KW-1185">Reference proteome</keyword>
<dbReference type="SUPFAM" id="SSF52096">
    <property type="entry name" value="ClpP/crotonase"/>
    <property type="match status" value="1"/>
</dbReference>
<dbReference type="EC" id="4.2.1.17" evidence="1"/>
<dbReference type="Gene3D" id="3.90.226.10">
    <property type="entry name" value="2-enoyl-CoA Hydratase, Chain A, domain 1"/>
    <property type="match status" value="1"/>
</dbReference>
<dbReference type="Proteomes" id="UP000267289">
    <property type="component" value="Unassembled WGS sequence"/>
</dbReference>
<dbReference type="Pfam" id="PF00378">
    <property type="entry name" value="ECH_1"/>
    <property type="match status" value="1"/>
</dbReference>
<reference evidence="1 2" key="1">
    <citation type="submission" date="2018-09" db="EMBL/GenBank/DDBJ databases">
        <authorList>
            <person name="Tagini F."/>
        </authorList>
    </citation>
    <scope>NUCLEOTIDE SEQUENCE [LARGE SCALE GENOMIC DNA]</scope>
    <source>
        <strain evidence="1 2">MK13</strain>
    </source>
</reference>
<proteinExistence type="predicted"/>
<dbReference type="InterPro" id="IPR001753">
    <property type="entry name" value="Enoyl-CoA_hydra/iso"/>
</dbReference>
<evidence type="ECO:0000313" key="1">
    <source>
        <dbReference type="EMBL" id="VBA40027.1"/>
    </source>
</evidence>
<dbReference type="InterPro" id="IPR053545">
    <property type="entry name" value="Enoyl-CoA_hydratase-like"/>
</dbReference>
<keyword evidence="1" id="KW-0456">Lyase</keyword>
<dbReference type="OrthoDB" id="6006525at2"/>
<protein>
    <submittedName>
        <fullName evidence="1">Enoyl-CoA-hydratase</fullName>
        <ecNumber evidence="1">4.2.1.17</ecNumber>
    </submittedName>
</protein>
<gene>
    <name evidence="1" type="primary">dpgB</name>
    <name evidence="1" type="ORF">LAUMK13_02880</name>
</gene>
<organism evidence="1 2">
    <name type="scientific">Mycobacterium innocens</name>
    <dbReference type="NCBI Taxonomy" id="2341083"/>
    <lineage>
        <taxon>Bacteria</taxon>
        <taxon>Bacillati</taxon>
        <taxon>Actinomycetota</taxon>
        <taxon>Actinomycetes</taxon>
        <taxon>Mycobacteriales</taxon>
        <taxon>Mycobacteriaceae</taxon>
        <taxon>Mycobacterium</taxon>
    </lineage>
</organism>
<dbReference type="NCBIfam" id="NF042431">
    <property type="entry name" value="EnCoAhydt_DpgB"/>
    <property type="match status" value="1"/>
</dbReference>
<dbReference type="GO" id="GO:0004300">
    <property type="term" value="F:enoyl-CoA hydratase activity"/>
    <property type="evidence" value="ECO:0007669"/>
    <property type="project" value="UniProtKB-EC"/>
</dbReference>
<sequence length="213" mass="22740">MIEPPAERADYFTLPAGDLASRTRALSDFIRSLGSGLAVIDLREAGAEHLSPGDGIGDVNGWERALHLIERSSAATVALFGRQVGGSALEVGLACDFRIADPGAQVIWRNDGAVWPSTALFRLVQLIGPAQTIRLTLLGEPVHASAALVSGLVDVITDNPEAEVESLRTAVARLDDLRVVRQLIAEAVHTSYDEAVGAHLAACERYLRRRGVD</sequence>
<dbReference type="EMBL" id="UPHQ01000137">
    <property type="protein sequence ID" value="VBA40027.1"/>
    <property type="molecule type" value="Genomic_DNA"/>
</dbReference>
<dbReference type="InterPro" id="IPR029045">
    <property type="entry name" value="ClpP/crotonase-like_dom_sf"/>
</dbReference>
<dbReference type="RefSeq" id="WP_075541361.1">
    <property type="nucleotide sequence ID" value="NZ_UPHQ01000137.1"/>
</dbReference>
<dbReference type="AlphaFoldDB" id="A0A498Q3V3"/>
<evidence type="ECO:0000313" key="2">
    <source>
        <dbReference type="Proteomes" id="UP000267289"/>
    </source>
</evidence>
<accession>A0A498Q3V3</accession>
<name>A0A498Q3V3_9MYCO</name>